<dbReference type="PANTHER" id="PTHR34220">
    <property type="entry name" value="SENSOR HISTIDINE KINASE YPDA"/>
    <property type="match status" value="1"/>
</dbReference>
<reference evidence="3" key="1">
    <citation type="submission" date="2020-01" db="EMBL/GenBank/DDBJ databases">
        <authorList>
            <person name="Meier V. D."/>
            <person name="Meier V D."/>
        </authorList>
    </citation>
    <scope>NUCLEOTIDE SEQUENCE</scope>
    <source>
        <strain evidence="3">HLG_WM_MAG_01</strain>
    </source>
</reference>
<keyword evidence="3" id="KW-0808">Transferase</keyword>
<dbReference type="Gene3D" id="3.30.565.10">
    <property type="entry name" value="Histidine kinase-like ATPase, C-terminal domain"/>
    <property type="match status" value="1"/>
</dbReference>
<accession>A0A6S6TRZ8</accession>
<name>A0A6S6TRZ8_9BACT</name>
<dbReference type="InterPro" id="IPR050640">
    <property type="entry name" value="Bact_2-comp_sensor_kinase"/>
</dbReference>
<dbReference type="EC" id="2.7.3.-" evidence="3"/>
<evidence type="ECO:0000313" key="3">
    <source>
        <dbReference type="EMBL" id="CAA6823592.1"/>
    </source>
</evidence>
<keyword evidence="1" id="KW-1133">Transmembrane helix</keyword>
<feature type="transmembrane region" description="Helical" evidence="1">
    <location>
        <begin position="75"/>
        <end position="95"/>
    </location>
</feature>
<dbReference type="AlphaFoldDB" id="A0A6S6TRZ8"/>
<sequence>MYNIELRIKLFDWLYILLIGILFATLLSALGYELLGMSWIHGALFGGMLGFSITLFSLIFITFMNQTILPKIPKIFWLPLAIFFSFLSGFLGTLFSTYLANSLSLQLIELFHTQVIEIAIAIGFLTYIVGALLYRFVKMRNAKEVVDQHYVQSRLRSLETQLNPHFLFNALNSIAELIHQDPVKAENAILKVSTFLRNTMEEKARIALNDEIRNVRDYVELENIRFSGKIYFQDIGHIPNLFVPKFSIQLLVENAIKHGFENHKKLSITLSYNKETHALILSNDGKPIKNSSFGTGLSNLEQRLKLLCNGNIKITNKNNPTFTIYLGDCNENTHR</sequence>
<gene>
    <name evidence="3" type="ORF">HELGO_WM949</name>
</gene>
<dbReference type="Pfam" id="PF06580">
    <property type="entry name" value="His_kinase"/>
    <property type="match status" value="1"/>
</dbReference>
<proteinExistence type="predicted"/>
<evidence type="ECO:0000259" key="2">
    <source>
        <dbReference type="Pfam" id="PF06580"/>
    </source>
</evidence>
<keyword evidence="1" id="KW-0812">Transmembrane</keyword>
<dbReference type="EMBL" id="CACVAS010000117">
    <property type="protein sequence ID" value="CAA6823592.1"/>
    <property type="molecule type" value="Genomic_DNA"/>
</dbReference>
<keyword evidence="1" id="KW-0472">Membrane</keyword>
<feature type="domain" description="Signal transduction histidine kinase internal region" evidence="2">
    <location>
        <begin position="154"/>
        <end position="229"/>
    </location>
</feature>
<dbReference type="SUPFAM" id="SSF55874">
    <property type="entry name" value="ATPase domain of HSP90 chaperone/DNA topoisomerase II/histidine kinase"/>
    <property type="match status" value="1"/>
</dbReference>
<keyword evidence="3" id="KW-0418">Kinase</keyword>
<evidence type="ECO:0000256" key="1">
    <source>
        <dbReference type="SAM" id="Phobius"/>
    </source>
</evidence>
<dbReference type="GO" id="GO:0000155">
    <property type="term" value="F:phosphorelay sensor kinase activity"/>
    <property type="evidence" value="ECO:0007669"/>
    <property type="project" value="InterPro"/>
</dbReference>
<dbReference type="GO" id="GO:0016020">
    <property type="term" value="C:membrane"/>
    <property type="evidence" value="ECO:0007669"/>
    <property type="project" value="InterPro"/>
</dbReference>
<feature type="transmembrane region" description="Helical" evidence="1">
    <location>
        <begin position="38"/>
        <end position="63"/>
    </location>
</feature>
<protein>
    <submittedName>
        <fullName evidence="3">Autolysin sensor kinase (EC)</fullName>
        <ecNumber evidence="3">2.7.3.-</ecNumber>
    </submittedName>
</protein>
<dbReference type="InterPro" id="IPR036890">
    <property type="entry name" value="HATPase_C_sf"/>
</dbReference>
<organism evidence="3">
    <name type="scientific">uncultured Sulfurovum sp</name>
    <dbReference type="NCBI Taxonomy" id="269237"/>
    <lineage>
        <taxon>Bacteria</taxon>
        <taxon>Pseudomonadati</taxon>
        <taxon>Campylobacterota</taxon>
        <taxon>Epsilonproteobacteria</taxon>
        <taxon>Campylobacterales</taxon>
        <taxon>Sulfurovaceae</taxon>
        <taxon>Sulfurovum</taxon>
        <taxon>environmental samples</taxon>
    </lineage>
</organism>
<feature type="transmembrane region" description="Helical" evidence="1">
    <location>
        <begin position="115"/>
        <end position="134"/>
    </location>
</feature>
<feature type="transmembrane region" description="Helical" evidence="1">
    <location>
        <begin position="12"/>
        <end position="32"/>
    </location>
</feature>
<dbReference type="PANTHER" id="PTHR34220:SF7">
    <property type="entry name" value="SENSOR HISTIDINE KINASE YPDA"/>
    <property type="match status" value="1"/>
</dbReference>
<dbReference type="InterPro" id="IPR010559">
    <property type="entry name" value="Sig_transdc_His_kin_internal"/>
</dbReference>